<dbReference type="InterPro" id="IPR013422">
    <property type="entry name" value="CRISPR-assoc_prot_Cas5_N"/>
</dbReference>
<dbReference type="OrthoDB" id="9782505at2"/>
<dbReference type="NCBIfam" id="TIGR01895">
    <property type="entry name" value="cas_Cas5t"/>
    <property type="match status" value="1"/>
</dbReference>
<gene>
    <name evidence="2" type="ORF">JWYL7_1046</name>
    <name evidence="3" type="ORF">SAMN05661008_01837</name>
</gene>
<name>A0A150FQT0_CLOPD</name>
<dbReference type="RefSeq" id="WP_066070052.1">
    <property type="nucleotide sequence ID" value="NZ_FRBG01000021.1"/>
</dbReference>
<protein>
    <submittedName>
        <fullName evidence="2">CRISPR-associated protein Cas5 family</fullName>
    </submittedName>
    <submittedName>
        <fullName evidence="3">CRISPR-associated protein Cas5t</fullName>
    </submittedName>
</protein>
<comment type="caution">
    <text evidence="2">The sequence shown here is derived from an EMBL/GenBank/DDBJ whole genome shotgun (WGS) entry which is preliminary data.</text>
</comment>
<reference evidence="2 4" key="1">
    <citation type="submission" date="2016-02" db="EMBL/GenBank/DDBJ databases">
        <title>Draft genome sequence for Clostridium paradoxum JW-YL-7.</title>
        <authorList>
            <person name="Utturkar S.M."/>
            <person name="Lancaster A."/>
            <person name="Poole F.L."/>
            <person name="Adams M.W."/>
            <person name="Brown S.D."/>
        </authorList>
    </citation>
    <scope>NUCLEOTIDE SEQUENCE [LARGE SCALE GENOMIC DNA]</scope>
    <source>
        <strain evidence="2 4">JW-YL-7</strain>
    </source>
</reference>
<dbReference type="GO" id="GO:0051607">
    <property type="term" value="P:defense response to virus"/>
    <property type="evidence" value="ECO:0007669"/>
    <property type="project" value="UniProtKB-KW"/>
</dbReference>
<evidence type="ECO:0000313" key="2">
    <source>
        <dbReference type="EMBL" id="KXZ39971.1"/>
    </source>
</evidence>
<organism evidence="2 4">
    <name type="scientific">Alkalithermobacter thermoalcaliphilus JW-YL-7 = DSM 7308</name>
    <dbReference type="NCBI Taxonomy" id="1121328"/>
    <lineage>
        <taxon>Bacteria</taxon>
        <taxon>Bacillati</taxon>
        <taxon>Bacillota</taxon>
        <taxon>Clostridia</taxon>
        <taxon>Peptostreptococcales</taxon>
        <taxon>Tepidibacteraceae</taxon>
        <taxon>Alkalithermobacter</taxon>
    </lineage>
</organism>
<accession>A0A150FQT0</accession>
<keyword evidence="5" id="KW-1185">Reference proteome</keyword>
<dbReference type="GO" id="GO:0043571">
    <property type="term" value="P:maintenance of CRISPR repeat elements"/>
    <property type="evidence" value="ECO:0007669"/>
    <property type="project" value="InterPro"/>
</dbReference>
<dbReference type="EMBL" id="LSFY01000001">
    <property type="protein sequence ID" value="KXZ39971.1"/>
    <property type="molecule type" value="Genomic_DNA"/>
</dbReference>
<dbReference type="STRING" id="1121328.JWYL7_1046"/>
<sequence>MKVLKLELFQETACYKKPFAMKISETYPLPPYSTISGMMHKILKADEYIPMNISVQGEYESIINNYQTTYFYKQEEVTKMPMNSHLLFNVKLIIHIKAQEEILDKIFNEIVNLDEFLSLGRKEDLVRLDSIKFVNIYELRIDPENEDEEDNVIPYYKLKYPVFIPKSNIIGDINGISYRLNKFYDLKHGLRNWNKVDVLYVESDEMLDRGQVFIDCDNDIIFWS</sequence>
<dbReference type="Proteomes" id="UP000092605">
    <property type="component" value="Unassembled WGS sequence"/>
</dbReference>
<proteinExistence type="predicted"/>
<dbReference type="PATRIC" id="fig|1121328.3.peg.1055"/>
<evidence type="ECO:0000256" key="1">
    <source>
        <dbReference type="ARBA" id="ARBA00023118"/>
    </source>
</evidence>
<dbReference type="InterPro" id="IPR013337">
    <property type="entry name" value="CRISPR-assoc_prot_Cas5_Tneap"/>
</dbReference>
<dbReference type="EMBL" id="FRBG01000021">
    <property type="protein sequence ID" value="SHL29906.1"/>
    <property type="molecule type" value="Genomic_DNA"/>
</dbReference>
<dbReference type="InterPro" id="IPR021124">
    <property type="entry name" value="CRISPR-assoc_prot_Cas5"/>
</dbReference>
<reference evidence="3 5" key="2">
    <citation type="submission" date="2016-11" db="EMBL/GenBank/DDBJ databases">
        <authorList>
            <person name="Varghese N."/>
            <person name="Submissions S."/>
        </authorList>
    </citation>
    <scope>NUCLEOTIDE SEQUENCE [LARGE SCALE GENOMIC DNA]</scope>
    <source>
        <strain evidence="3 5">DSM 7308</strain>
    </source>
</reference>
<dbReference type="AlphaFoldDB" id="A0A150FQT0"/>
<evidence type="ECO:0000313" key="3">
    <source>
        <dbReference type="EMBL" id="SHL29906.1"/>
    </source>
</evidence>
<keyword evidence="1" id="KW-0051">Antiviral defense</keyword>
<dbReference type="Pfam" id="PF09704">
    <property type="entry name" value="Cas_Cas5d"/>
    <property type="match status" value="1"/>
</dbReference>
<evidence type="ECO:0000313" key="4">
    <source>
        <dbReference type="Proteomes" id="UP000092605"/>
    </source>
</evidence>
<evidence type="ECO:0000313" key="5">
    <source>
        <dbReference type="Proteomes" id="UP000323392"/>
    </source>
</evidence>
<dbReference type="Proteomes" id="UP000323392">
    <property type="component" value="Unassembled WGS sequence"/>
</dbReference>
<dbReference type="NCBIfam" id="TIGR02593">
    <property type="entry name" value="CRISPR_cas5"/>
    <property type="match status" value="1"/>
</dbReference>